<keyword evidence="7 8" id="KW-0998">Cell outer membrane</keyword>
<evidence type="ECO:0000313" key="12">
    <source>
        <dbReference type="EMBL" id="GGG99657.1"/>
    </source>
</evidence>
<dbReference type="InterPro" id="IPR000531">
    <property type="entry name" value="Beta-barrel_TonB"/>
</dbReference>
<feature type="domain" description="TonB-dependent receptor plug" evidence="11">
    <location>
        <begin position="132"/>
        <end position="236"/>
    </location>
</feature>
<dbReference type="Gene3D" id="2.40.170.20">
    <property type="entry name" value="TonB-dependent receptor, beta-barrel domain"/>
    <property type="match status" value="1"/>
</dbReference>
<gene>
    <name evidence="12" type="ORF">GCM10007415_39380</name>
</gene>
<accession>A0A917MGA8</accession>
<comment type="subcellular location">
    <subcellularLocation>
        <location evidence="1 8">Cell outer membrane</location>
        <topology evidence="1 8">Multi-pass membrane protein</topology>
    </subcellularLocation>
</comment>
<proteinExistence type="inferred from homology"/>
<evidence type="ECO:0000256" key="6">
    <source>
        <dbReference type="ARBA" id="ARBA00023136"/>
    </source>
</evidence>
<dbReference type="InterPro" id="IPR039426">
    <property type="entry name" value="TonB-dep_rcpt-like"/>
</dbReference>
<evidence type="ECO:0000256" key="4">
    <source>
        <dbReference type="ARBA" id="ARBA00022692"/>
    </source>
</evidence>
<feature type="domain" description="TonB-dependent receptor-like beta-barrel" evidence="10">
    <location>
        <begin position="467"/>
        <end position="1034"/>
    </location>
</feature>
<keyword evidence="13" id="KW-1185">Reference proteome</keyword>
<dbReference type="NCBIfam" id="TIGR04057">
    <property type="entry name" value="SusC_RagA_signa"/>
    <property type="match status" value="1"/>
</dbReference>
<keyword evidence="6 8" id="KW-0472">Membrane</keyword>
<organism evidence="12 13">
    <name type="scientific">Parapedobacter pyrenivorans</name>
    <dbReference type="NCBI Taxonomy" id="1305674"/>
    <lineage>
        <taxon>Bacteria</taxon>
        <taxon>Pseudomonadati</taxon>
        <taxon>Bacteroidota</taxon>
        <taxon>Sphingobacteriia</taxon>
        <taxon>Sphingobacteriales</taxon>
        <taxon>Sphingobacteriaceae</taxon>
        <taxon>Parapedobacter</taxon>
    </lineage>
</organism>
<comment type="caution">
    <text evidence="12">The sequence shown here is derived from an EMBL/GenBank/DDBJ whole genome shotgun (WGS) entry which is preliminary data.</text>
</comment>
<keyword evidence="3 8" id="KW-1134">Transmembrane beta strand</keyword>
<evidence type="ECO:0000256" key="3">
    <source>
        <dbReference type="ARBA" id="ARBA00022452"/>
    </source>
</evidence>
<dbReference type="AlphaFoldDB" id="A0A917MGA8"/>
<dbReference type="RefSeq" id="WP_229738874.1">
    <property type="nucleotide sequence ID" value="NZ_BMER01000005.1"/>
</dbReference>
<dbReference type="Proteomes" id="UP000660862">
    <property type="component" value="Unassembled WGS sequence"/>
</dbReference>
<name>A0A917MGA8_9SPHI</name>
<evidence type="ECO:0000259" key="11">
    <source>
        <dbReference type="Pfam" id="PF07715"/>
    </source>
</evidence>
<dbReference type="InterPro" id="IPR012910">
    <property type="entry name" value="Plug_dom"/>
</dbReference>
<reference evidence="12" key="2">
    <citation type="submission" date="2020-09" db="EMBL/GenBank/DDBJ databases">
        <authorList>
            <person name="Sun Q."/>
            <person name="Zhou Y."/>
        </authorList>
    </citation>
    <scope>NUCLEOTIDE SEQUENCE</scope>
    <source>
        <strain evidence="12">CGMCC 1.12195</strain>
    </source>
</reference>
<dbReference type="InterPro" id="IPR008969">
    <property type="entry name" value="CarboxyPept-like_regulatory"/>
</dbReference>
<dbReference type="Pfam" id="PF00593">
    <property type="entry name" value="TonB_dep_Rec_b-barrel"/>
    <property type="match status" value="1"/>
</dbReference>
<evidence type="ECO:0000313" key="13">
    <source>
        <dbReference type="Proteomes" id="UP000660862"/>
    </source>
</evidence>
<dbReference type="Gene3D" id="2.60.40.1120">
    <property type="entry name" value="Carboxypeptidase-like, regulatory domain"/>
    <property type="match status" value="1"/>
</dbReference>
<comment type="similarity">
    <text evidence="8 9">Belongs to the TonB-dependent receptor family.</text>
</comment>
<evidence type="ECO:0000256" key="8">
    <source>
        <dbReference type="PROSITE-ProRule" id="PRU01360"/>
    </source>
</evidence>
<dbReference type="Pfam" id="PF13715">
    <property type="entry name" value="CarbopepD_reg_2"/>
    <property type="match status" value="1"/>
</dbReference>
<dbReference type="InterPro" id="IPR037066">
    <property type="entry name" value="Plug_dom_sf"/>
</dbReference>
<dbReference type="InterPro" id="IPR023996">
    <property type="entry name" value="TonB-dep_OMP_SusC/RagA"/>
</dbReference>
<evidence type="ECO:0000256" key="5">
    <source>
        <dbReference type="ARBA" id="ARBA00023077"/>
    </source>
</evidence>
<dbReference type="Pfam" id="PF07715">
    <property type="entry name" value="Plug"/>
    <property type="match status" value="1"/>
</dbReference>
<protein>
    <submittedName>
        <fullName evidence="12">SusC/RagA family TonB-linked outer membrane protein</fullName>
    </submittedName>
</protein>
<dbReference type="EMBL" id="BMER01000005">
    <property type="protein sequence ID" value="GGG99657.1"/>
    <property type="molecule type" value="Genomic_DNA"/>
</dbReference>
<keyword evidence="5 9" id="KW-0798">TonB box</keyword>
<dbReference type="NCBIfam" id="TIGR04056">
    <property type="entry name" value="OMP_RagA_SusC"/>
    <property type="match status" value="1"/>
</dbReference>
<keyword evidence="4 8" id="KW-0812">Transmembrane</keyword>
<dbReference type="SUPFAM" id="SSF56935">
    <property type="entry name" value="Porins"/>
    <property type="match status" value="1"/>
</dbReference>
<evidence type="ECO:0000259" key="10">
    <source>
        <dbReference type="Pfam" id="PF00593"/>
    </source>
</evidence>
<dbReference type="PROSITE" id="PS52016">
    <property type="entry name" value="TONB_DEPENDENT_REC_3"/>
    <property type="match status" value="1"/>
</dbReference>
<dbReference type="SUPFAM" id="SSF49464">
    <property type="entry name" value="Carboxypeptidase regulatory domain-like"/>
    <property type="match status" value="1"/>
</dbReference>
<reference evidence="12" key="1">
    <citation type="journal article" date="2014" name="Int. J. Syst. Evol. Microbiol.">
        <title>Complete genome sequence of Corynebacterium casei LMG S-19264T (=DSM 44701T), isolated from a smear-ripened cheese.</title>
        <authorList>
            <consortium name="US DOE Joint Genome Institute (JGI-PGF)"/>
            <person name="Walter F."/>
            <person name="Albersmeier A."/>
            <person name="Kalinowski J."/>
            <person name="Ruckert C."/>
        </authorList>
    </citation>
    <scope>NUCLEOTIDE SEQUENCE</scope>
    <source>
        <strain evidence="12">CGMCC 1.12195</strain>
    </source>
</reference>
<dbReference type="InterPro" id="IPR036942">
    <property type="entry name" value="Beta-barrel_TonB_sf"/>
</dbReference>
<dbReference type="GO" id="GO:0009279">
    <property type="term" value="C:cell outer membrane"/>
    <property type="evidence" value="ECO:0007669"/>
    <property type="project" value="UniProtKB-SubCell"/>
</dbReference>
<evidence type="ECO:0000256" key="2">
    <source>
        <dbReference type="ARBA" id="ARBA00022448"/>
    </source>
</evidence>
<evidence type="ECO:0000256" key="7">
    <source>
        <dbReference type="ARBA" id="ARBA00023237"/>
    </source>
</evidence>
<keyword evidence="2 8" id="KW-0813">Transport</keyword>
<evidence type="ECO:0000256" key="9">
    <source>
        <dbReference type="RuleBase" id="RU003357"/>
    </source>
</evidence>
<evidence type="ECO:0000256" key="1">
    <source>
        <dbReference type="ARBA" id="ARBA00004571"/>
    </source>
</evidence>
<dbReference type="InterPro" id="IPR023997">
    <property type="entry name" value="TonB-dep_OMP_SusC/RagA_CS"/>
</dbReference>
<sequence length="1075" mass="117854">MKIKPNFTINQSSFLRGMTAVLLLLSGLLHPCGLYAQEQITVRGTVTDSLSGEPLTGVSVTQKGTNNGAATDAQGKFAIQLDRPDAVLLFSSIGYKVAEYPVGSTAELQVSLEFDALGLEQVVVVGYGTKQKKDLMGSVAVVDVAAMQKQPASSITNQLQGRAAGVTVIGSGRPGEEPQVRIRGFNTFGNNAPLYVVDGVPLQSIASLNPNDVASMQVLKDAGAASIYGSRAANGVIIVTTKSGGSRISVSYDGYYGSERPKKGNVWDLLSPTEMAELKWMADPSKRSADPQYGNGATPRLPDYISPAGRMEGEVDHSLYNVDPRYTDPESLNGFYRIVKANQAGTNWYEEIFRPAPITSHNVSVSGGGDRSTFLFSLNHFDQQGTLINTYVKRQTLRANSQFKIGDRVRVGENMAVSISNQMGGGGNAIMMAFRQQPIIPVRDIMGNYAGSFGSDLGNALNPVAIQERTKNNRNKGNRLLGSMHLEADILSNFTFRTQFGGELYAGYSHQFGYPEYENSANENTVNSYSEQSSYGYNWTWTNTLRYEATIADIHQLTAVAGVESYKNEGRNLSGSTQGYFSFDPDFTTLSTGSGTQTNASSRWADALFSTFARVDYNLMQRYLVGATIRRDGSSRFLNYQYGWFPAASAAWRISEEPFWDIAWMSDFKLRGSYGVMGNQMNVAPDNAFTTFTGNRYASFYDINGSGNGIEMGFQRGRVGNPDAKWERNINANIGFDAVFFGGKLDVTADYYRKDVVDLLYNPQLPGTAGTATSPFVNIAQMTNQGIDLAVNTSLPIGDQVKFNGQLTFTTYRNEIVKVSDDAQYFEQDSRRFSGAYIVRNGVGTSIGQFYGYQIDGFWNTQEEITAANAGAPGGTYQAGMGLGRFRYADRNNDGLVNASDRTFLGNPSPDFSYGLNLAVEYRQFDFSMFLFGVSGNDVWNQLKWWHDFYPTFGGAKSRTALHDSWTPTRHQATAPIQEVNATFSTSQVPNSYYVENGSYLRAKNAQLGYTLPDRACSRLGIRNLRLYVAGTNLFTITGYSGTDPEIPGGNTSFGIDEGIYPAQRQYLLGLTFTY</sequence>
<dbReference type="Gene3D" id="2.170.130.10">
    <property type="entry name" value="TonB-dependent receptor, plug domain"/>
    <property type="match status" value="1"/>
</dbReference>